<dbReference type="FunFam" id="1.25.40.10:FF:000611">
    <property type="entry name" value="TPR repeat protein"/>
    <property type="match status" value="1"/>
</dbReference>
<dbReference type="SMART" id="SM00028">
    <property type="entry name" value="TPR"/>
    <property type="match status" value="3"/>
</dbReference>
<dbReference type="CDD" id="cd21381">
    <property type="entry name" value="CTWD_TTC4"/>
    <property type="match status" value="1"/>
</dbReference>
<evidence type="ECO:0000256" key="1">
    <source>
        <dbReference type="ARBA" id="ARBA00022737"/>
    </source>
</evidence>
<dbReference type="PANTHER" id="PTHR46035">
    <property type="entry name" value="TETRATRICOPEPTIDE REPEAT PROTEIN 4"/>
    <property type="match status" value="1"/>
</dbReference>
<evidence type="ECO:0000313" key="7">
    <source>
        <dbReference type="Proteomes" id="UP000001745"/>
    </source>
</evidence>
<evidence type="ECO:0000256" key="4">
    <source>
        <dbReference type="SAM" id="MobiDB-lite"/>
    </source>
</evidence>
<dbReference type="OMA" id="WRAAQCA"/>
<dbReference type="GO" id="GO:0051879">
    <property type="term" value="F:Hsp90 protein binding"/>
    <property type="evidence" value="ECO:0007669"/>
    <property type="project" value="EnsemblFungi"/>
</dbReference>
<feature type="compositionally biased region" description="Acidic residues" evidence="4">
    <location>
        <begin position="1"/>
        <end position="13"/>
    </location>
</feature>
<dbReference type="HOGENOM" id="CLU_040446_0_0_1"/>
<accession>B8LZ76</accession>
<dbReference type="VEuPathDB" id="FungiDB:TSTA_083520"/>
<keyword evidence="2" id="KW-0802">TPR repeat</keyword>
<protein>
    <submittedName>
        <fullName evidence="6">TPR repeat protein</fullName>
    </submittedName>
</protein>
<dbReference type="PANTHER" id="PTHR46035:SF1">
    <property type="entry name" value="TETRATRICOPEPTIDE REPEAT PROTEIN 4"/>
    <property type="match status" value="1"/>
</dbReference>
<dbReference type="RefSeq" id="XP_002478083.1">
    <property type="nucleotide sequence ID" value="XM_002478038.1"/>
</dbReference>
<evidence type="ECO:0000256" key="2">
    <source>
        <dbReference type="ARBA" id="ARBA00022803"/>
    </source>
</evidence>
<dbReference type="InterPro" id="IPR044059">
    <property type="entry name" value="Csn1/TTC4_wheel"/>
</dbReference>
<dbReference type="GO" id="GO:0030544">
    <property type="term" value="F:Hsp70 protein binding"/>
    <property type="evidence" value="ECO:0007669"/>
    <property type="project" value="EnsemblFungi"/>
</dbReference>
<dbReference type="Pfam" id="PF18972">
    <property type="entry name" value="Wheel"/>
    <property type="match status" value="1"/>
</dbReference>
<keyword evidence="1" id="KW-0677">Repeat</keyword>
<dbReference type="GO" id="GO:0042026">
    <property type="term" value="P:protein refolding"/>
    <property type="evidence" value="ECO:0007669"/>
    <property type="project" value="EnsemblFungi"/>
</dbReference>
<keyword evidence="7" id="KW-1185">Reference proteome</keyword>
<dbReference type="SUPFAM" id="SSF48452">
    <property type="entry name" value="TPR-like"/>
    <property type="match status" value="1"/>
</dbReference>
<dbReference type="GO" id="GO:0043022">
    <property type="term" value="F:ribosome binding"/>
    <property type="evidence" value="ECO:0007669"/>
    <property type="project" value="EnsemblFungi"/>
</dbReference>
<gene>
    <name evidence="6" type="ORF">TSTA_083520</name>
</gene>
<sequence>MGQIEELPDDYDESQPPPTPAPSSAAKAASEAIPSSLLSDQNVPFPIKPEKVQNADPLAPELPPAMASIRSYTPDQLADMMNKTPLFMTDLDNAGDEEGENVMLEAIRALQYEGTRGEVALSFREQGNEAAKAKNWVDAKEFYTKAIAVLNVKKEDDKWEKPTDLEKEEKILREAREACYANRALCNLELKNYRSTTLDCAQALKVNPRNVKAHYRSSMALLALDKLAEATDTVTRGLAIDPDNKSLHQVSEKICARKSILDKIAARKAAEEETKRKEKQLLSTALQARTIRVRRTDAKPDMEDAKIALTPDPLSPESTLVFPVMFLYPMDAQTDFIKAFGEMDCINDHLEYLLPLPWDMKQEYQLETVNCYMETITGGLIKVGKKLPLLQVLSGGKVEVVDELVKIVVVPKGKEKRFIEEFKARKGKD</sequence>
<dbReference type="InterPro" id="IPR011990">
    <property type="entry name" value="TPR-like_helical_dom_sf"/>
</dbReference>
<dbReference type="OrthoDB" id="420195at2759"/>
<feature type="domain" description="Cns1/TTC4 wheel" evidence="5">
    <location>
        <begin position="312"/>
        <end position="422"/>
    </location>
</feature>
<dbReference type="FunCoup" id="B8LZ76">
    <property type="interactions" value="1220"/>
</dbReference>
<dbReference type="GO" id="GO:0005829">
    <property type="term" value="C:cytosol"/>
    <property type="evidence" value="ECO:0007669"/>
    <property type="project" value="TreeGrafter"/>
</dbReference>
<dbReference type="STRING" id="441959.B8LZ76"/>
<feature type="compositionally biased region" description="Low complexity" evidence="4">
    <location>
        <begin position="22"/>
        <end position="36"/>
    </location>
</feature>
<organism evidence="6 7">
    <name type="scientific">Talaromyces stipitatus (strain ATCC 10500 / CBS 375.48 / QM 6759 / NRRL 1006)</name>
    <name type="common">Penicillium stipitatum</name>
    <dbReference type="NCBI Taxonomy" id="441959"/>
    <lineage>
        <taxon>Eukaryota</taxon>
        <taxon>Fungi</taxon>
        <taxon>Dikarya</taxon>
        <taxon>Ascomycota</taxon>
        <taxon>Pezizomycotina</taxon>
        <taxon>Eurotiomycetes</taxon>
        <taxon>Eurotiomycetidae</taxon>
        <taxon>Eurotiales</taxon>
        <taxon>Trichocomaceae</taxon>
        <taxon>Talaromyces</taxon>
        <taxon>Talaromyces sect. Talaromyces</taxon>
    </lineage>
</organism>
<dbReference type="Proteomes" id="UP000001745">
    <property type="component" value="Unassembled WGS sequence"/>
</dbReference>
<dbReference type="AlphaFoldDB" id="B8LZ76"/>
<evidence type="ECO:0000259" key="5">
    <source>
        <dbReference type="Pfam" id="PF18972"/>
    </source>
</evidence>
<proteinExistence type="inferred from homology"/>
<evidence type="ECO:0000313" key="6">
    <source>
        <dbReference type="EMBL" id="EED21120.1"/>
    </source>
</evidence>
<dbReference type="GO" id="GO:0005634">
    <property type="term" value="C:nucleus"/>
    <property type="evidence" value="ECO:0007669"/>
    <property type="project" value="TreeGrafter"/>
</dbReference>
<dbReference type="eggNOG" id="KOG0551">
    <property type="taxonomic scope" value="Eukaryota"/>
</dbReference>
<dbReference type="Gene3D" id="1.25.40.10">
    <property type="entry name" value="Tetratricopeptide repeat domain"/>
    <property type="match status" value="1"/>
</dbReference>
<reference evidence="7" key="1">
    <citation type="journal article" date="2015" name="Genome Announc.">
        <title>Genome sequence of the AIDS-associated pathogen Penicillium marneffei (ATCC18224) and its near taxonomic relative Talaromyces stipitatus (ATCC10500).</title>
        <authorList>
            <person name="Nierman W.C."/>
            <person name="Fedorova-Abrams N.D."/>
            <person name="Andrianopoulos A."/>
        </authorList>
    </citation>
    <scope>NUCLEOTIDE SEQUENCE [LARGE SCALE GENOMIC DNA]</scope>
    <source>
        <strain evidence="7">ATCC 10500 / CBS 375.48 / QM 6759 / NRRL 1006</strain>
    </source>
</reference>
<dbReference type="GeneID" id="8103315"/>
<comment type="similarity">
    <text evidence="3">Belongs to the TTC4 family.</text>
</comment>
<evidence type="ECO:0000256" key="3">
    <source>
        <dbReference type="ARBA" id="ARBA00023602"/>
    </source>
</evidence>
<name>B8LZ76_TALSN</name>
<dbReference type="InterPro" id="IPR019734">
    <property type="entry name" value="TPR_rpt"/>
</dbReference>
<dbReference type="PhylomeDB" id="B8LZ76"/>
<dbReference type="InParanoid" id="B8LZ76"/>
<feature type="region of interest" description="Disordered" evidence="4">
    <location>
        <begin position="1"/>
        <end position="62"/>
    </location>
</feature>
<dbReference type="EMBL" id="EQ962653">
    <property type="protein sequence ID" value="EED21120.1"/>
    <property type="molecule type" value="Genomic_DNA"/>
</dbReference>